<comment type="caution">
    <text evidence="3">The sequence shown here is derived from an EMBL/GenBank/DDBJ whole genome shotgun (WGS) entry which is preliminary data.</text>
</comment>
<dbReference type="AlphaFoldDB" id="L1Q7L2"/>
<dbReference type="InterPro" id="IPR036400">
    <property type="entry name" value="Cyt_B5-like_heme/steroid_sf"/>
</dbReference>
<dbReference type="Proteomes" id="UP000010420">
    <property type="component" value="Unassembled WGS sequence"/>
</dbReference>
<dbReference type="OrthoDB" id="9785263at2"/>
<dbReference type="PATRIC" id="fig|545697.3.peg.2850"/>
<dbReference type="HOGENOM" id="CLU_1203105_0_0_9"/>
<gene>
    <name evidence="3" type="ORF">HMPREF0216_02899</name>
</gene>
<dbReference type="eggNOG" id="COG4892">
    <property type="taxonomic scope" value="Bacteria"/>
</dbReference>
<evidence type="ECO:0000259" key="2">
    <source>
        <dbReference type="SMART" id="SM01117"/>
    </source>
</evidence>
<dbReference type="SUPFAM" id="SSF55856">
    <property type="entry name" value="Cytochrome b5-like heme/steroid binding domain"/>
    <property type="match status" value="2"/>
</dbReference>
<dbReference type="EMBL" id="AMEZ01000098">
    <property type="protein sequence ID" value="EKY23705.1"/>
    <property type="molecule type" value="Genomic_DNA"/>
</dbReference>
<evidence type="ECO:0000313" key="4">
    <source>
        <dbReference type="Proteomes" id="UP000010420"/>
    </source>
</evidence>
<dbReference type="Pfam" id="PF00173">
    <property type="entry name" value="Cyt-b5"/>
    <property type="match status" value="1"/>
</dbReference>
<organism evidence="3 4">
    <name type="scientific">Clostridium celatum DSM 1785</name>
    <dbReference type="NCBI Taxonomy" id="545697"/>
    <lineage>
        <taxon>Bacteria</taxon>
        <taxon>Bacillati</taxon>
        <taxon>Bacillota</taxon>
        <taxon>Clostridia</taxon>
        <taxon>Eubacteriales</taxon>
        <taxon>Clostridiaceae</taxon>
        <taxon>Clostridium</taxon>
    </lineage>
</organism>
<feature type="domain" description="Cytochrome b5 heme-binding" evidence="2">
    <location>
        <begin position="73"/>
        <end position="145"/>
    </location>
</feature>
<name>L1Q7L2_9CLOT</name>
<dbReference type="SMART" id="SM01117">
    <property type="entry name" value="Cyt-b5"/>
    <property type="match status" value="2"/>
</dbReference>
<dbReference type="InterPro" id="IPR001199">
    <property type="entry name" value="Cyt_B5-like_heme/steroid-bd"/>
</dbReference>
<evidence type="ECO:0000313" key="3">
    <source>
        <dbReference type="EMBL" id="EKY23705.1"/>
    </source>
</evidence>
<accession>L1Q7L2</accession>
<comment type="similarity">
    <text evidence="1">Belongs to the cytochrome b5 family. MAPR subfamily.</text>
</comment>
<dbReference type="PANTHER" id="PTHR10281:SF76">
    <property type="entry name" value="CALCUTTA CUP-RELATED"/>
    <property type="match status" value="1"/>
</dbReference>
<dbReference type="Gene3D" id="3.10.120.10">
    <property type="entry name" value="Cytochrome b5-like heme/steroid binding domain"/>
    <property type="match status" value="2"/>
</dbReference>
<feature type="domain" description="Cytochrome b5 heme-binding" evidence="2">
    <location>
        <begin position="157"/>
        <end position="229"/>
    </location>
</feature>
<dbReference type="PANTHER" id="PTHR10281">
    <property type="entry name" value="MEMBRANE-ASSOCIATED PROGESTERONE RECEPTOR COMPONENT-RELATED"/>
    <property type="match status" value="1"/>
</dbReference>
<sequence>MFLEEKMSKKNFLEEKYCEINQLKVLLQTYPKEYCETIIKVMNKVFDEISDYLEEEKKKVKKSMKKHSRGQMFTIEELSKYNGRNGNPAYVAIDGIVYDMEGVNGWDNGIHFGLSAGKDLSSEYLNCHANRLSIIDKAKAVGTLVDPNEERADIKYYRIEEIAQFDGSGNNPAYVVVDGIVYDVTDMKQWNGGKHYGLVAGKDLSEYFNSCHKSEKDILKKLRVIGKIIE</sequence>
<keyword evidence="4" id="KW-1185">Reference proteome</keyword>
<dbReference type="InterPro" id="IPR050577">
    <property type="entry name" value="MAPR/NEUFC/NENF-like"/>
</dbReference>
<reference evidence="3 4" key="1">
    <citation type="submission" date="2012-05" db="EMBL/GenBank/DDBJ databases">
        <authorList>
            <person name="Weinstock G."/>
            <person name="Sodergren E."/>
            <person name="Lobos E.A."/>
            <person name="Fulton L."/>
            <person name="Fulton R."/>
            <person name="Courtney L."/>
            <person name="Fronick C."/>
            <person name="O'Laughlin M."/>
            <person name="Godfrey J."/>
            <person name="Wilson R.M."/>
            <person name="Miner T."/>
            <person name="Farmer C."/>
            <person name="Delehaunty K."/>
            <person name="Cordes M."/>
            <person name="Minx P."/>
            <person name="Tomlinson C."/>
            <person name="Chen J."/>
            <person name="Wollam A."/>
            <person name="Pepin K.H."/>
            <person name="Bhonagiri V."/>
            <person name="Zhang X."/>
            <person name="Suruliraj S."/>
            <person name="Warren W."/>
            <person name="Mitreva M."/>
            <person name="Mardis E.R."/>
            <person name="Wilson R.K."/>
        </authorList>
    </citation>
    <scope>NUCLEOTIDE SEQUENCE [LARGE SCALE GENOMIC DNA]</scope>
    <source>
        <strain evidence="3 4">DSM 1785</strain>
    </source>
</reference>
<dbReference type="STRING" id="545697.HMPREF0216_02899"/>
<evidence type="ECO:0000256" key="1">
    <source>
        <dbReference type="ARBA" id="ARBA00038357"/>
    </source>
</evidence>
<protein>
    <submittedName>
        <fullName evidence="3">Cytochrome b5-like Heme/Steroid binding domain protein</fullName>
    </submittedName>
</protein>
<proteinExistence type="inferred from homology"/>